<dbReference type="Gene3D" id="2.60.130.10">
    <property type="entry name" value="Aromatic compound dioxygenase"/>
    <property type="match status" value="1"/>
</dbReference>
<name>A0ABZ1YMD0_9NOCA</name>
<dbReference type="InterPro" id="IPR000627">
    <property type="entry name" value="Intradiol_dOase_C"/>
</dbReference>
<dbReference type="RefSeq" id="WP_329405890.1">
    <property type="nucleotide sequence ID" value="NZ_CP109441.1"/>
</dbReference>
<evidence type="ECO:0000313" key="6">
    <source>
        <dbReference type="Proteomes" id="UP001432062"/>
    </source>
</evidence>
<protein>
    <submittedName>
        <fullName evidence="5">Protocatechuate 3,4-dioxygenase subunit alpha</fullName>
        <ecNumber evidence="5">1.13.11.3</ecNumber>
    </submittedName>
</protein>
<dbReference type="EMBL" id="CP109441">
    <property type="protein sequence ID" value="WUV43450.1"/>
    <property type="molecule type" value="Genomic_DNA"/>
</dbReference>
<dbReference type="InterPro" id="IPR012786">
    <property type="entry name" value="Protocat_dOase_a"/>
</dbReference>
<keyword evidence="3 5" id="KW-0560">Oxidoreductase</keyword>
<evidence type="ECO:0000256" key="1">
    <source>
        <dbReference type="ARBA" id="ARBA00007825"/>
    </source>
</evidence>
<sequence length="180" mass="19521">MTNLPTTPSQTVGPYLHIGLTWDDGPYAVPLGTPGAVWIRGRVLDAVGESIDDAMIEIWQADPDGHIAHPDDGRGVREYFRGFARSDTRAGEFAVYTVVPGALGDGQAPHIDVSVFARGLLHRVVTRIYFPEHAAQHASDPVLAAVPPERRGTLVAANGPDGYVFDVYLQGERETVFFDV</sequence>
<dbReference type="Pfam" id="PF00775">
    <property type="entry name" value="Dioxygenase_C"/>
    <property type="match status" value="1"/>
</dbReference>
<proteinExistence type="inferred from homology"/>
<dbReference type="NCBIfam" id="TIGR02423">
    <property type="entry name" value="protocat_alph"/>
    <property type="match status" value="1"/>
</dbReference>
<dbReference type="PANTHER" id="PTHR33711:SF9">
    <property type="entry name" value="PROTOCATECHUATE 3,4-DIOXYGENASE ALPHA CHAIN"/>
    <property type="match status" value="1"/>
</dbReference>
<reference evidence="5" key="1">
    <citation type="submission" date="2022-10" db="EMBL/GenBank/DDBJ databases">
        <title>The complete genomes of actinobacterial strains from the NBC collection.</title>
        <authorList>
            <person name="Joergensen T.S."/>
            <person name="Alvarez Arevalo M."/>
            <person name="Sterndorff E.B."/>
            <person name="Faurdal D."/>
            <person name="Vuksanovic O."/>
            <person name="Mourched A.-S."/>
            <person name="Charusanti P."/>
            <person name="Shaw S."/>
            <person name="Blin K."/>
            <person name="Weber T."/>
        </authorList>
    </citation>
    <scope>NUCLEOTIDE SEQUENCE</scope>
    <source>
        <strain evidence="5">NBC_01482</strain>
    </source>
</reference>
<feature type="domain" description="Intradiol ring-cleavage dioxygenases" evidence="4">
    <location>
        <begin position="36"/>
        <end position="154"/>
    </location>
</feature>
<evidence type="ECO:0000259" key="4">
    <source>
        <dbReference type="Pfam" id="PF00775"/>
    </source>
</evidence>
<accession>A0ABZ1YMD0</accession>
<dbReference type="Proteomes" id="UP001432062">
    <property type="component" value="Chromosome"/>
</dbReference>
<dbReference type="InterPro" id="IPR015889">
    <property type="entry name" value="Intradiol_dOase_core"/>
</dbReference>
<gene>
    <name evidence="5" type="primary">pcaG</name>
    <name evidence="5" type="ORF">OG563_30040</name>
</gene>
<dbReference type="GO" id="GO:0018578">
    <property type="term" value="F:protocatechuate 3,4-dioxygenase activity"/>
    <property type="evidence" value="ECO:0007669"/>
    <property type="project" value="UniProtKB-EC"/>
</dbReference>
<dbReference type="PANTHER" id="PTHR33711">
    <property type="entry name" value="DIOXYGENASE, PUTATIVE (AFU_ORTHOLOGUE AFUA_2G02910)-RELATED"/>
    <property type="match status" value="1"/>
</dbReference>
<organism evidence="5 6">
    <name type="scientific">Nocardia vinacea</name>
    <dbReference type="NCBI Taxonomy" id="96468"/>
    <lineage>
        <taxon>Bacteria</taxon>
        <taxon>Bacillati</taxon>
        <taxon>Actinomycetota</taxon>
        <taxon>Actinomycetes</taxon>
        <taxon>Mycobacteriales</taxon>
        <taxon>Nocardiaceae</taxon>
        <taxon>Nocardia</taxon>
    </lineage>
</organism>
<dbReference type="SUPFAM" id="SSF49482">
    <property type="entry name" value="Aromatic compound dioxygenase"/>
    <property type="match status" value="1"/>
</dbReference>
<comment type="similarity">
    <text evidence="1">Belongs to the intradiol ring-cleavage dioxygenase family.</text>
</comment>
<evidence type="ECO:0000256" key="3">
    <source>
        <dbReference type="ARBA" id="ARBA00023002"/>
    </source>
</evidence>
<keyword evidence="2" id="KW-0223">Dioxygenase</keyword>
<dbReference type="InterPro" id="IPR050770">
    <property type="entry name" value="Intradiol_RC_Dioxygenase"/>
</dbReference>
<evidence type="ECO:0000313" key="5">
    <source>
        <dbReference type="EMBL" id="WUV43450.1"/>
    </source>
</evidence>
<evidence type="ECO:0000256" key="2">
    <source>
        <dbReference type="ARBA" id="ARBA00022964"/>
    </source>
</evidence>
<keyword evidence="6" id="KW-1185">Reference proteome</keyword>
<dbReference type="EC" id="1.13.11.3" evidence="5"/>